<evidence type="ECO:0000313" key="2">
    <source>
        <dbReference type="EMBL" id="MDC7715729.1"/>
    </source>
</evidence>
<sequence length="244" mass="26268">MEQRQTHPLRPRKVPAAQGWQWIRQAFFLVREQPLTWVLFAVCYLLLQTLLGNLGQFGQLLGMVSVPLFAGGFVLAAQRAARGDTLRPLDVFAAFASHWRQLAGLGLAYCGLLVAAMLLVVLALLALAGGVAGSEALTAMPLGKQIVGLVLFAAGMFITSLLYWFAPAAVVLASSDPLPAMRRSLAGGWLNWPAVLLCGVMLAVLLFLALLPFGLGLLLWLPVMFVSVYVAWQDVFGDGLPPRG</sequence>
<dbReference type="Proteomes" id="UP001219956">
    <property type="component" value="Unassembled WGS sequence"/>
</dbReference>
<feature type="transmembrane region" description="Helical" evidence="1">
    <location>
        <begin position="102"/>
        <end position="126"/>
    </location>
</feature>
<organism evidence="2 3">
    <name type="scientific">Vogesella aquatica</name>
    <dbReference type="NCBI Taxonomy" id="2984206"/>
    <lineage>
        <taxon>Bacteria</taxon>
        <taxon>Pseudomonadati</taxon>
        <taxon>Pseudomonadota</taxon>
        <taxon>Betaproteobacteria</taxon>
        <taxon>Neisseriales</taxon>
        <taxon>Chromobacteriaceae</taxon>
        <taxon>Vogesella</taxon>
    </lineage>
</organism>
<proteinExistence type="predicted"/>
<keyword evidence="1" id="KW-1133">Transmembrane helix</keyword>
<dbReference type="RefSeq" id="WP_272750225.1">
    <property type="nucleotide sequence ID" value="NZ_JAQQLF010000001.1"/>
</dbReference>
<gene>
    <name evidence="2" type="ORF">PQU95_00655</name>
</gene>
<keyword evidence="3" id="KW-1185">Reference proteome</keyword>
<dbReference type="EMBL" id="JAQQLF010000001">
    <property type="protein sequence ID" value="MDC7715729.1"/>
    <property type="molecule type" value="Genomic_DNA"/>
</dbReference>
<feature type="transmembrane region" description="Helical" evidence="1">
    <location>
        <begin position="194"/>
        <end position="221"/>
    </location>
</feature>
<protein>
    <submittedName>
        <fullName evidence="2">BPSS1780 family membrane protein</fullName>
    </submittedName>
</protein>
<name>A0ABT5IVU5_9NEIS</name>
<comment type="caution">
    <text evidence="2">The sequence shown here is derived from an EMBL/GenBank/DDBJ whole genome shotgun (WGS) entry which is preliminary data.</text>
</comment>
<dbReference type="InterPro" id="IPR047798">
    <property type="entry name" value="BPSS1780-like"/>
</dbReference>
<evidence type="ECO:0000256" key="1">
    <source>
        <dbReference type="SAM" id="Phobius"/>
    </source>
</evidence>
<reference evidence="2 3" key="1">
    <citation type="submission" date="2023-01" db="EMBL/GenBank/DDBJ databases">
        <title>Novel species of the genus Vogesella isolated from rivers.</title>
        <authorList>
            <person name="Lu H."/>
        </authorList>
    </citation>
    <scope>NUCLEOTIDE SEQUENCE [LARGE SCALE GENOMIC DNA]</scope>
    <source>
        <strain evidence="2 3">DC21W</strain>
    </source>
</reference>
<keyword evidence="1" id="KW-0472">Membrane</keyword>
<keyword evidence="1" id="KW-0812">Transmembrane</keyword>
<evidence type="ECO:0000313" key="3">
    <source>
        <dbReference type="Proteomes" id="UP001219956"/>
    </source>
</evidence>
<dbReference type="NCBIfam" id="NF041043">
    <property type="entry name" value="BPSS1780_fam"/>
    <property type="match status" value="1"/>
</dbReference>
<feature type="transmembrane region" description="Helical" evidence="1">
    <location>
        <begin position="34"/>
        <end position="54"/>
    </location>
</feature>
<feature type="transmembrane region" description="Helical" evidence="1">
    <location>
        <begin position="146"/>
        <end position="173"/>
    </location>
</feature>
<accession>A0ABT5IVU5</accession>